<dbReference type="Proteomes" id="UP001482620">
    <property type="component" value="Unassembled WGS sequence"/>
</dbReference>
<keyword evidence="3" id="KW-1185">Reference proteome</keyword>
<reference evidence="2 3" key="1">
    <citation type="submission" date="2021-06" db="EMBL/GenBank/DDBJ databases">
        <authorList>
            <person name="Palmer J.M."/>
        </authorList>
    </citation>
    <scope>NUCLEOTIDE SEQUENCE [LARGE SCALE GENOMIC DNA]</scope>
    <source>
        <strain evidence="3">if_2019</strain>
        <tissue evidence="2">Muscle</tissue>
    </source>
</reference>
<feature type="compositionally biased region" description="Basic and acidic residues" evidence="1">
    <location>
        <begin position="49"/>
        <end position="59"/>
    </location>
</feature>
<feature type="compositionally biased region" description="Polar residues" evidence="1">
    <location>
        <begin position="39"/>
        <end position="48"/>
    </location>
</feature>
<protein>
    <submittedName>
        <fullName evidence="2">Uncharacterized protein</fullName>
    </submittedName>
</protein>
<feature type="compositionally biased region" description="Polar residues" evidence="1">
    <location>
        <begin position="22"/>
        <end position="31"/>
    </location>
</feature>
<evidence type="ECO:0000313" key="2">
    <source>
        <dbReference type="EMBL" id="MEQ2243438.1"/>
    </source>
</evidence>
<feature type="region of interest" description="Disordered" evidence="1">
    <location>
        <begin position="15"/>
        <end position="59"/>
    </location>
</feature>
<dbReference type="EMBL" id="JAHRIQ010069963">
    <property type="protein sequence ID" value="MEQ2243438.1"/>
    <property type="molecule type" value="Genomic_DNA"/>
</dbReference>
<evidence type="ECO:0000313" key="3">
    <source>
        <dbReference type="Proteomes" id="UP001482620"/>
    </source>
</evidence>
<comment type="caution">
    <text evidence="2">The sequence shown here is derived from an EMBL/GenBank/DDBJ whole genome shotgun (WGS) entry which is preliminary data.</text>
</comment>
<name>A0ABV0UE01_9TELE</name>
<accession>A0ABV0UE01</accession>
<gene>
    <name evidence="2" type="ORF">ILYODFUR_007106</name>
</gene>
<organism evidence="2 3">
    <name type="scientific">Ilyodon furcidens</name>
    <name type="common">goldbreast splitfin</name>
    <dbReference type="NCBI Taxonomy" id="33524"/>
    <lineage>
        <taxon>Eukaryota</taxon>
        <taxon>Metazoa</taxon>
        <taxon>Chordata</taxon>
        <taxon>Craniata</taxon>
        <taxon>Vertebrata</taxon>
        <taxon>Euteleostomi</taxon>
        <taxon>Actinopterygii</taxon>
        <taxon>Neopterygii</taxon>
        <taxon>Teleostei</taxon>
        <taxon>Neoteleostei</taxon>
        <taxon>Acanthomorphata</taxon>
        <taxon>Ovalentaria</taxon>
        <taxon>Atherinomorphae</taxon>
        <taxon>Cyprinodontiformes</taxon>
        <taxon>Goodeidae</taxon>
        <taxon>Ilyodon</taxon>
    </lineage>
</organism>
<feature type="non-terminal residue" evidence="2">
    <location>
        <position position="1"/>
    </location>
</feature>
<proteinExistence type="predicted"/>
<evidence type="ECO:0000256" key="1">
    <source>
        <dbReference type="SAM" id="MobiDB-lite"/>
    </source>
</evidence>
<sequence length="59" mass="6482">EADLLHSLTRDYESVFGHSGIGHSNTPTPSMQLEKVASDVSQQNQKSGDSLRDRWAPLS</sequence>